<protein>
    <recommendedName>
        <fullName evidence="7">BHLH domain-containing protein</fullName>
    </recommendedName>
</protein>
<evidence type="ECO:0000256" key="5">
    <source>
        <dbReference type="ARBA" id="ARBA00023242"/>
    </source>
</evidence>
<reference evidence="8 9" key="1">
    <citation type="journal article" date="2023" name="Hortic Res">
        <title>Pangenome of water caltrop reveals structural variations and asymmetric subgenome divergence after allopolyploidization.</title>
        <authorList>
            <person name="Zhang X."/>
            <person name="Chen Y."/>
            <person name="Wang L."/>
            <person name="Yuan Y."/>
            <person name="Fang M."/>
            <person name="Shi L."/>
            <person name="Lu R."/>
            <person name="Comes H.P."/>
            <person name="Ma Y."/>
            <person name="Chen Y."/>
            <person name="Huang G."/>
            <person name="Zhou Y."/>
            <person name="Zheng Z."/>
            <person name="Qiu Y."/>
        </authorList>
    </citation>
    <scope>NUCLEOTIDE SEQUENCE [LARGE SCALE GENOMIC DNA]</scope>
    <source>
        <strain evidence="8">F231</strain>
    </source>
</reference>
<keyword evidence="3" id="KW-0238">DNA-binding</keyword>
<dbReference type="InterPro" id="IPR024097">
    <property type="entry name" value="bHLH_ZIP_TF"/>
</dbReference>
<dbReference type="GO" id="GO:0003677">
    <property type="term" value="F:DNA binding"/>
    <property type="evidence" value="ECO:0007669"/>
    <property type="project" value="UniProtKB-KW"/>
</dbReference>
<keyword evidence="2" id="KW-0805">Transcription regulation</keyword>
<feature type="compositionally biased region" description="Basic residues" evidence="6">
    <location>
        <begin position="196"/>
        <end position="205"/>
    </location>
</feature>
<evidence type="ECO:0000256" key="3">
    <source>
        <dbReference type="ARBA" id="ARBA00023125"/>
    </source>
</evidence>
<keyword evidence="5" id="KW-0539">Nucleus</keyword>
<dbReference type="PANTHER" id="PTHR12565:SF184">
    <property type="entry name" value="BHLH TRANSCRIPTION FACTOR"/>
    <property type="match status" value="1"/>
</dbReference>
<dbReference type="InterPro" id="IPR036638">
    <property type="entry name" value="HLH_DNA-bd_sf"/>
</dbReference>
<comment type="caution">
    <text evidence="8">The sequence shown here is derived from an EMBL/GenBank/DDBJ whole genome shotgun (WGS) entry which is preliminary data.</text>
</comment>
<dbReference type="SMART" id="SM00353">
    <property type="entry name" value="HLH"/>
    <property type="match status" value="1"/>
</dbReference>
<gene>
    <name evidence="8" type="ORF">SAY86_015976</name>
</gene>
<dbReference type="GO" id="GO:0046983">
    <property type="term" value="F:protein dimerization activity"/>
    <property type="evidence" value="ECO:0007669"/>
    <property type="project" value="InterPro"/>
</dbReference>
<feature type="domain" description="BHLH" evidence="7">
    <location>
        <begin position="266"/>
        <end position="316"/>
    </location>
</feature>
<dbReference type="Pfam" id="PF00010">
    <property type="entry name" value="HLH"/>
    <property type="match status" value="1"/>
</dbReference>
<dbReference type="SUPFAM" id="SSF47459">
    <property type="entry name" value="HLH, helix-loop-helix DNA-binding domain"/>
    <property type="match status" value="1"/>
</dbReference>
<evidence type="ECO:0000256" key="4">
    <source>
        <dbReference type="ARBA" id="ARBA00023163"/>
    </source>
</evidence>
<feature type="compositionally biased region" description="Basic and acidic residues" evidence="6">
    <location>
        <begin position="223"/>
        <end position="256"/>
    </location>
</feature>
<evidence type="ECO:0000313" key="9">
    <source>
        <dbReference type="Proteomes" id="UP001346149"/>
    </source>
</evidence>
<dbReference type="GO" id="GO:0003700">
    <property type="term" value="F:DNA-binding transcription factor activity"/>
    <property type="evidence" value="ECO:0007669"/>
    <property type="project" value="TreeGrafter"/>
</dbReference>
<name>A0AAN7LCX4_TRANT</name>
<keyword evidence="4" id="KW-0804">Transcription</keyword>
<evidence type="ECO:0000256" key="2">
    <source>
        <dbReference type="ARBA" id="ARBA00023015"/>
    </source>
</evidence>
<evidence type="ECO:0000259" key="7">
    <source>
        <dbReference type="PROSITE" id="PS50888"/>
    </source>
</evidence>
<dbReference type="Proteomes" id="UP001346149">
    <property type="component" value="Unassembled WGS sequence"/>
</dbReference>
<feature type="region of interest" description="Disordered" evidence="6">
    <location>
        <begin position="155"/>
        <end position="256"/>
    </location>
</feature>
<accession>A0AAN7LCX4</accession>
<dbReference type="PANTHER" id="PTHR12565">
    <property type="entry name" value="STEROL REGULATORY ELEMENT-BINDING PROTEIN"/>
    <property type="match status" value="1"/>
</dbReference>
<dbReference type="GO" id="GO:0005634">
    <property type="term" value="C:nucleus"/>
    <property type="evidence" value="ECO:0007669"/>
    <property type="project" value="UniProtKB-SubCell"/>
</dbReference>
<dbReference type="InterPro" id="IPR011598">
    <property type="entry name" value="bHLH_dom"/>
</dbReference>
<dbReference type="EMBL" id="JAXQNO010000016">
    <property type="protein sequence ID" value="KAK4781874.1"/>
    <property type="molecule type" value="Genomic_DNA"/>
</dbReference>
<evidence type="ECO:0000313" key="8">
    <source>
        <dbReference type="EMBL" id="KAK4781874.1"/>
    </source>
</evidence>
<dbReference type="Gene3D" id="4.10.280.10">
    <property type="entry name" value="Helix-loop-helix DNA-binding domain"/>
    <property type="match status" value="1"/>
</dbReference>
<dbReference type="PROSITE" id="PS50888">
    <property type="entry name" value="BHLH"/>
    <property type="match status" value="1"/>
</dbReference>
<proteinExistence type="predicted"/>
<keyword evidence="9" id="KW-1185">Reference proteome</keyword>
<evidence type="ECO:0000256" key="6">
    <source>
        <dbReference type="SAM" id="MobiDB-lite"/>
    </source>
</evidence>
<evidence type="ECO:0000256" key="1">
    <source>
        <dbReference type="ARBA" id="ARBA00004123"/>
    </source>
</evidence>
<comment type="subcellular location">
    <subcellularLocation>
        <location evidence="1">Nucleus</location>
    </subcellularLocation>
</comment>
<dbReference type="CDD" id="cd18919">
    <property type="entry name" value="bHLH_AtBPE_like"/>
    <property type="match status" value="1"/>
</dbReference>
<dbReference type="AlphaFoldDB" id="A0AAN7LCX4"/>
<sequence>MEGNRCSNPFPIEVNPDRQGQIPNCFVNSGWENRVSMDQTHPFESTLGSIVSSPVTTTMGGGEGEDGIMKGLIGRLGGICNPGEISSYAASLNSPPKLGLSMVDHQIGGDLLMGRIQFPPLSAQSFVSFSTDPDFAERAARFSCFGKREDFNGGFNGRLGSSYGSQTVAGETGDSREGSSLTEQTPKRETSNNGNGRKRKPSQRGKSKDAVSGENNQQSPKKIKLDEAKGSDEHADEVARAEERPSNSKPSEPPKDYIHVRARRGQATDSHSLAERVRREKISQRMKVLQDLVPGCSKVTGKAIMLDEIINYVQSLQRQVEFLSLKLATLNPRLEFEVEALLPNDNVQSSEPFAHPDFPVNSSFTPPFLTDFQPPHPSMMAAMSEVQFPGDPTNTALNGFLDPPASQVPASWDDDLQNEVQNLQMGISHSNQPLSFHG</sequence>
<dbReference type="FunFam" id="4.10.280.10:FF:000002">
    <property type="entry name" value="Basic helix-loop-helix transcription factor"/>
    <property type="match status" value="1"/>
</dbReference>
<organism evidence="8 9">
    <name type="scientific">Trapa natans</name>
    <name type="common">Water chestnut</name>
    <dbReference type="NCBI Taxonomy" id="22666"/>
    <lineage>
        <taxon>Eukaryota</taxon>
        <taxon>Viridiplantae</taxon>
        <taxon>Streptophyta</taxon>
        <taxon>Embryophyta</taxon>
        <taxon>Tracheophyta</taxon>
        <taxon>Spermatophyta</taxon>
        <taxon>Magnoliopsida</taxon>
        <taxon>eudicotyledons</taxon>
        <taxon>Gunneridae</taxon>
        <taxon>Pentapetalae</taxon>
        <taxon>rosids</taxon>
        <taxon>malvids</taxon>
        <taxon>Myrtales</taxon>
        <taxon>Lythraceae</taxon>
        <taxon>Trapa</taxon>
    </lineage>
</organism>